<evidence type="ECO:0008006" key="4">
    <source>
        <dbReference type="Google" id="ProtNLM"/>
    </source>
</evidence>
<organism evidence="2 3">
    <name type="scientific">Pontibacter actiniarum</name>
    <dbReference type="NCBI Taxonomy" id="323450"/>
    <lineage>
        <taxon>Bacteria</taxon>
        <taxon>Pseudomonadati</taxon>
        <taxon>Bacteroidota</taxon>
        <taxon>Cytophagia</taxon>
        <taxon>Cytophagales</taxon>
        <taxon>Hymenobacteraceae</taxon>
        <taxon>Pontibacter</taxon>
    </lineage>
</organism>
<evidence type="ECO:0000313" key="3">
    <source>
        <dbReference type="Proteomes" id="UP000266292"/>
    </source>
</evidence>
<dbReference type="Proteomes" id="UP000266292">
    <property type="component" value="Chromosome"/>
</dbReference>
<keyword evidence="1" id="KW-0472">Membrane</keyword>
<dbReference type="STRING" id="709015.GCA_000472485_00820"/>
<feature type="transmembrane region" description="Helical" evidence="1">
    <location>
        <begin position="20"/>
        <end position="39"/>
    </location>
</feature>
<evidence type="ECO:0000256" key="1">
    <source>
        <dbReference type="SAM" id="Phobius"/>
    </source>
</evidence>
<keyword evidence="3" id="KW-1185">Reference proteome</keyword>
<name>A0A1X9YY96_9BACT</name>
<accession>A0A1X9YY96</accession>
<reference evidence="3" key="1">
    <citation type="submission" date="2017-05" db="EMBL/GenBank/DDBJ databases">
        <authorList>
            <person name="Ray J."/>
            <person name="Price M."/>
            <person name="Deutschbauer A."/>
        </authorList>
    </citation>
    <scope>NUCLEOTIDE SEQUENCE [LARGE SCALE GENOMIC DNA]</scope>
    <source>
        <strain evidence="3">DSM 19842</strain>
    </source>
</reference>
<dbReference type="OrthoDB" id="893974at2"/>
<keyword evidence="1" id="KW-0812">Transmembrane</keyword>
<gene>
    <name evidence="2" type="ORF">CA264_04135</name>
</gene>
<keyword evidence="1" id="KW-1133">Transmembrane helix</keyword>
<sequence>MDRKQDQETANADKKNWLEWAVFGISLTLVLAILAYLGYMTYVHKPTPPDLVVEVKPDPSAHSPHRYHVLLLNKGGATAEEVLVEVALMQGGKEVEKGQLQIPFAPQDSKKEGWVAFSSKPSQADSVLTRVVSYKKP</sequence>
<proteinExistence type="predicted"/>
<dbReference type="EMBL" id="CP021235">
    <property type="protein sequence ID" value="ARS37714.1"/>
    <property type="molecule type" value="Genomic_DNA"/>
</dbReference>
<dbReference type="AlphaFoldDB" id="A0A1X9YY96"/>
<dbReference type="KEGG" id="pact:CA264_04135"/>
<evidence type="ECO:0000313" key="2">
    <source>
        <dbReference type="EMBL" id="ARS37714.1"/>
    </source>
</evidence>
<protein>
    <recommendedName>
        <fullName evidence="4">TIGR02588 family protein</fullName>
    </recommendedName>
</protein>
<dbReference type="RefSeq" id="WP_036775430.1">
    <property type="nucleotide sequence ID" value="NZ_CP021235.1"/>
</dbReference>